<dbReference type="GO" id="GO:0006398">
    <property type="term" value="P:mRNA 3'-end processing by stem-loop binding and cleavage"/>
    <property type="evidence" value="ECO:0007669"/>
    <property type="project" value="TreeGrafter"/>
</dbReference>
<comment type="caution">
    <text evidence="2">The sequence shown here is derived from an EMBL/GenBank/DDBJ whole genome shotgun (WGS) entry which is preliminary data.</text>
</comment>
<dbReference type="InterPro" id="IPR039267">
    <property type="entry name" value="Lsm11"/>
</dbReference>
<dbReference type="Gene3D" id="2.30.30.100">
    <property type="match status" value="1"/>
</dbReference>
<reference evidence="2" key="1">
    <citation type="submission" date="2021-01" db="EMBL/GenBank/DDBJ databases">
        <authorList>
            <person name="Li R."/>
            <person name="Bekaert M."/>
        </authorList>
    </citation>
    <scope>NUCLEOTIDE SEQUENCE</scope>
    <source>
        <strain evidence="2">Farmed</strain>
    </source>
</reference>
<accession>A0A812AQV7</accession>
<feature type="region of interest" description="Disordered" evidence="1">
    <location>
        <begin position="52"/>
        <end position="93"/>
    </location>
</feature>
<evidence type="ECO:0000313" key="3">
    <source>
        <dbReference type="Proteomes" id="UP000597762"/>
    </source>
</evidence>
<evidence type="ECO:0008006" key="4">
    <source>
        <dbReference type="Google" id="ProtNLM"/>
    </source>
</evidence>
<dbReference type="OrthoDB" id="10002367at2759"/>
<dbReference type="PANTHER" id="PTHR21415">
    <property type="entry name" value="U7 SNRNA-ASSOCIATED SM-LIKE PROTEIN LSM11"/>
    <property type="match status" value="1"/>
</dbReference>
<dbReference type="SUPFAM" id="SSF50182">
    <property type="entry name" value="Sm-like ribonucleoproteins"/>
    <property type="match status" value="1"/>
</dbReference>
<feature type="region of interest" description="Disordered" evidence="1">
    <location>
        <begin position="179"/>
        <end position="202"/>
    </location>
</feature>
<feature type="compositionally biased region" description="Pro residues" evidence="1">
    <location>
        <begin position="73"/>
        <end position="85"/>
    </location>
</feature>
<organism evidence="2 3">
    <name type="scientific">Acanthosepion pharaonis</name>
    <name type="common">Pharaoh cuttlefish</name>
    <name type="synonym">Sepia pharaonis</name>
    <dbReference type="NCBI Taxonomy" id="158019"/>
    <lineage>
        <taxon>Eukaryota</taxon>
        <taxon>Metazoa</taxon>
        <taxon>Spiralia</taxon>
        <taxon>Lophotrochozoa</taxon>
        <taxon>Mollusca</taxon>
        <taxon>Cephalopoda</taxon>
        <taxon>Coleoidea</taxon>
        <taxon>Decapodiformes</taxon>
        <taxon>Sepiida</taxon>
        <taxon>Sepiina</taxon>
        <taxon>Sepiidae</taxon>
        <taxon>Acanthosepion</taxon>
    </lineage>
</organism>
<dbReference type="GO" id="GO:0071209">
    <property type="term" value="F:U7 snRNA binding"/>
    <property type="evidence" value="ECO:0007669"/>
    <property type="project" value="InterPro"/>
</dbReference>
<protein>
    <recommendedName>
        <fullName evidence="4">LSM domain-containing protein</fullName>
    </recommendedName>
</protein>
<proteinExistence type="predicted"/>
<evidence type="ECO:0000313" key="2">
    <source>
        <dbReference type="EMBL" id="CAE1156965.1"/>
    </source>
</evidence>
<evidence type="ECO:0000256" key="1">
    <source>
        <dbReference type="SAM" id="MobiDB-lite"/>
    </source>
</evidence>
<dbReference type="PANTHER" id="PTHR21415:SF1">
    <property type="entry name" value="U7 SNRNA-ASSOCIATED SM-LIKE PROTEIN LSM11"/>
    <property type="match status" value="1"/>
</dbReference>
<feature type="compositionally biased region" description="Low complexity" evidence="1">
    <location>
        <begin position="179"/>
        <end position="189"/>
    </location>
</feature>
<gene>
    <name evidence="2" type="ORF">SPHA_4998</name>
</gene>
<dbReference type="InterPro" id="IPR010920">
    <property type="entry name" value="LSM_dom_sf"/>
</dbReference>
<dbReference type="EMBL" id="CAHIKZ030000166">
    <property type="protein sequence ID" value="CAE1156965.1"/>
    <property type="molecule type" value="Genomic_DNA"/>
</dbReference>
<dbReference type="AlphaFoldDB" id="A0A812AQV7"/>
<keyword evidence="3" id="KW-1185">Reference proteome</keyword>
<sequence length="211" mass="24045">MAEKSKDEEEDELKFDSSNFNALKVLKLGNVPVPYPNIQPLNNLAEYHSLVSGKKKARKEQASKELPQTKGPVPAPRPKNAPPPPAEREVKVSKRHKRNFLIRMEEKDQTGPMSLLRRSVFEQLRVKVWTRSAAYIRGFCQGYIVAYDKYFNMAMIDVDETYRKPIFPKKNKKPIMMVPIIPSDSPPNSDWEEDTTENSGGDNIVSIAIVD</sequence>
<dbReference type="GO" id="GO:0005683">
    <property type="term" value="C:U7 snRNP"/>
    <property type="evidence" value="ECO:0007669"/>
    <property type="project" value="TreeGrafter"/>
</dbReference>
<dbReference type="Proteomes" id="UP000597762">
    <property type="component" value="Unassembled WGS sequence"/>
</dbReference>
<name>A0A812AQV7_ACAPH</name>